<feature type="transmembrane region" description="Helical" evidence="1">
    <location>
        <begin position="80"/>
        <end position="98"/>
    </location>
</feature>
<evidence type="ECO:0000313" key="4">
    <source>
        <dbReference type="Proteomes" id="UP000233491"/>
    </source>
</evidence>
<dbReference type="Pfam" id="PF01757">
    <property type="entry name" value="Acyl_transf_3"/>
    <property type="match status" value="1"/>
</dbReference>
<feature type="domain" description="Acyltransferase 3" evidence="2">
    <location>
        <begin position="4"/>
        <end position="97"/>
    </location>
</feature>
<keyword evidence="1" id="KW-1133">Transmembrane helix</keyword>
<feature type="transmembrane region" description="Helical" evidence="1">
    <location>
        <begin position="42"/>
        <end position="60"/>
    </location>
</feature>
<comment type="caution">
    <text evidence="3">The sequence shown here is derived from an EMBL/GenBank/DDBJ whole genome shotgun (WGS) entry which is preliminary data.</text>
</comment>
<evidence type="ECO:0000313" key="3">
    <source>
        <dbReference type="EMBL" id="PKR89657.1"/>
    </source>
</evidence>
<dbReference type="GO" id="GO:0016747">
    <property type="term" value="F:acyltransferase activity, transferring groups other than amino-acyl groups"/>
    <property type="evidence" value="ECO:0007669"/>
    <property type="project" value="InterPro"/>
</dbReference>
<proteinExistence type="predicted"/>
<name>A0A1I4VK24_9HYPH</name>
<sequence length="99" mass="11091">MFTSLQAGRALVATAVLFSHMTVLMAVEKYGGLDFFDGWLKAGAFGLDYFFVLSGFIIYAAQGKHLGRLSALKPYLLKRFSRVFPIYWVYTAGFTSFVL</sequence>
<dbReference type="AlphaFoldDB" id="A0A1I4VK24"/>
<reference evidence="3 4" key="1">
    <citation type="submission" date="2017-12" db="EMBL/GenBank/DDBJ databases">
        <title>Anaerobic carbon monoxide metabolism by Pleomorphomonas carboxyditropha sp. nov., a new mesophilic hydrogenogenic carboxidotroph.</title>
        <authorList>
            <person name="Esquivel-Elizondo S."/>
            <person name="Krajmalnik-Brown R."/>
        </authorList>
    </citation>
    <scope>NUCLEOTIDE SEQUENCE [LARGE SCALE GENOMIC DNA]</scope>
    <source>
        <strain evidence="3 4">R5-392</strain>
    </source>
</reference>
<dbReference type="Proteomes" id="UP000233491">
    <property type="component" value="Unassembled WGS sequence"/>
</dbReference>
<dbReference type="RefSeq" id="WP_101288965.1">
    <property type="nucleotide sequence ID" value="NZ_FOUQ01000012.1"/>
</dbReference>
<protein>
    <recommendedName>
        <fullName evidence="2">Acyltransferase 3 domain-containing protein</fullName>
    </recommendedName>
</protein>
<keyword evidence="1" id="KW-0812">Transmembrane</keyword>
<dbReference type="OrthoDB" id="9767863at2"/>
<keyword evidence="4" id="KW-1185">Reference proteome</keyword>
<accession>A0A1I4VK24</accession>
<evidence type="ECO:0000259" key="2">
    <source>
        <dbReference type="Pfam" id="PF01757"/>
    </source>
</evidence>
<dbReference type="InterPro" id="IPR002656">
    <property type="entry name" value="Acyl_transf_3_dom"/>
</dbReference>
<evidence type="ECO:0000256" key="1">
    <source>
        <dbReference type="SAM" id="Phobius"/>
    </source>
</evidence>
<organism evidence="3 4">
    <name type="scientific">Pleomorphomonas diazotrophica</name>
    <dbReference type="NCBI Taxonomy" id="1166257"/>
    <lineage>
        <taxon>Bacteria</taxon>
        <taxon>Pseudomonadati</taxon>
        <taxon>Pseudomonadota</taxon>
        <taxon>Alphaproteobacteria</taxon>
        <taxon>Hyphomicrobiales</taxon>
        <taxon>Pleomorphomonadaceae</taxon>
        <taxon>Pleomorphomonas</taxon>
    </lineage>
</organism>
<gene>
    <name evidence="3" type="ORF">CXZ10_09865</name>
</gene>
<dbReference type="EMBL" id="PJNW01000005">
    <property type="protein sequence ID" value="PKR89657.1"/>
    <property type="molecule type" value="Genomic_DNA"/>
</dbReference>
<keyword evidence="1" id="KW-0472">Membrane</keyword>